<reference evidence="1 2" key="1">
    <citation type="submission" date="2019-05" db="EMBL/GenBank/DDBJ databases">
        <title>Another draft genome of Portunus trituberculatus and its Hox gene families provides insights of decapod evolution.</title>
        <authorList>
            <person name="Jeong J.-H."/>
            <person name="Song I."/>
            <person name="Kim S."/>
            <person name="Choi T."/>
            <person name="Kim D."/>
            <person name="Ryu S."/>
            <person name="Kim W."/>
        </authorList>
    </citation>
    <scope>NUCLEOTIDE SEQUENCE [LARGE SCALE GENOMIC DNA]</scope>
    <source>
        <tissue evidence="1">Muscle</tissue>
    </source>
</reference>
<name>A0A5B7FLK9_PORTR</name>
<dbReference type="EMBL" id="VSRR010006909">
    <property type="protein sequence ID" value="MPC45818.1"/>
    <property type="molecule type" value="Genomic_DNA"/>
</dbReference>
<accession>A0A5B7FLK9</accession>
<dbReference type="AlphaFoldDB" id="A0A5B7FLK9"/>
<protein>
    <submittedName>
        <fullName evidence="1">Uncharacterized protein</fullName>
    </submittedName>
</protein>
<organism evidence="1 2">
    <name type="scientific">Portunus trituberculatus</name>
    <name type="common">Swimming crab</name>
    <name type="synonym">Neptunus trituberculatus</name>
    <dbReference type="NCBI Taxonomy" id="210409"/>
    <lineage>
        <taxon>Eukaryota</taxon>
        <taxon>Metazoa</taxon>
        <taxon>Ecdysozoa</taxon>
        <taxon>Arthropoda</taxon>
        <taxon>Crustacea</taxon>
        <taxon>Multicrustacea</taxon>
        <taxon>Malacostraca</taxon>
        <taxon>Eumalacostraca</taxon>
        <taxon>Eucarida</taxon>
        <taxon>Decapoda</taxon>
        <taxon>Pleocyemata</taxon>
        <taxon>Brachyura</taxon>
        <taxon>Eubrachyura</taxon>
        <taxon>Portunoidea</taxon>
        <taxon>Portunidae</taxon>
        <taxon>Portuninae</taxon>
        <taxon>Portunus</taxon>
    </lineage>
</organism>
<evidence type="ECO:0000313" key="2">
    <source>
        <dbReference type="Proteomes" id="UP000324222"/>
    </source>
</evidence>
<keyword evidence="2" id="KW-1185">Reference proteome</keyword>
<proteinExistence type="predicted"/>
<dbReference type="Proteomes" id="UP000324222">
    <property type="component" value="Unassembled WGS sequence"/>
</dbReference>
<comment type="caution">
    <text evidence="1">The sequence shown here is derived from an EMBL/GenBank/DDBJ whole genome shotgun (WGS) entry which is preliminary data.</text>
</comment>
<gene>
    <name evidence="1" type="ORF">E2C01_039524</name>
</gene>
<sequence length="80" mass="8783">MEGTKRCSPIPIQDPSGQPLGDIQKAEVLAGHYRHKMASALRSLKAGKSLGPDHIPYEFLTHSPPSFRATLLQLCNISWS</sequence>
<evidence type="ECO:0000313" key="1">
    <source>
        <dbReference type="EMBL" id="MPC45818.1"/>
    </source>
</evidence>